<organism evidence="1 2">
    <name type="scientific">Mucilaginibacter ginkgonis</name>
    <dbReference type="NCBI Taxonomy" id="2682091"/>
    <lineage>
        <taxon>Bacteria</taxon>
        <taxon>Pseudomonadati</taxon>
        <taxon>Bacteroidota</taxon>
        <taxon>Sphingobacteriia</taxon>
        <taxon>Sphingobacteriales</taxon>
        <taxon>Sphingobacteriaceae</taxon>
        <taxon>Mucilaginibacter</taxon>
    </lineage>
</organism>
<dbReference type="KEGG" id="mgik:GO620_000320"/>
<dbReference type="EMBL" id="CP066775">
    <property type="protein sequence ID" value="QQL49931.1"/>
    <property type="molecule type" value="Genomic_DNA"/>
</dbReference>
<sequence length="194" mass="22576">MDNSANLHTIWHSAKTDDLPSSKEMKQTVSSFRDQKLRKKWLVIICSIMLSCIITAVLIITPFKMFTTYIGGGMMAASGVILAVTNIRSLKRFKQLDNCSNQEFLHFLKQTQRNQLFYYKNTQAAIILLHGIGLAFYFYEPIAGQSKWFLTIYILCIIYMVAMWFIVRPRSYKRESLRLKETINRIESIVTQIQ</sequence>
<gene>
    <name evidence="1" type="ORF">GO620_000320</name>
</gene>
<dbReference type="RefSeq" id="WP_157523361.1">
    <property type="nucleotide sequence ID" value="NZ_CP066775.1"/>
</dbReference>
<name>A0A6I4HV55_9SPHI</name>
<keyword evidence="2" id="KW-1185">Reference proteome</keyword>
<protein>
    <submittedName>
        <fullName evidence="1">Uncharacterized protein</fullName>
    </submittedName>
</protein>
<evidence type="ECO:0000313" key="2">
    <source>
        <dbReference type="Proteomes" id="UP000429232"/>
    </source>
</evidence>
<accession>A0A6I4HV55</accession>
<proteinExistence type="predicted"/>
<evidence type="ECO:0000313" key="1">
    <source>
        <dbReference type="EMBL" id="QQL49931.1"/>
    </source>
</evidence>
<dbReference type="AlphaFoldDB" id="A0A6I4HV55"/>
<dbReference type="Proteomes" id="UP000429232">
    <property type="component" value="Chromosome"/>
</dbReference>
<reference evidence="1 2" key="1">
    <citation type="submission" date="2020-12" db="EMBL/GenBank/DDBJ databases">
        <title>HMF7856_wgs.fasta genome submission.</title>
        <authorList>
            <person name="Kang H."/>
            <person name="Kim H."/>
            <person name="Joh K."/>
        </authorList>
    </citation>
    <scope>NUCLEOTIDE SEQUENCE [LARGE SCALE GENOMIC DNA]</scope>
    <source>
        <strain evidence="1 2">HMF7856</strain>
    </source>
</reference>